<dbReference type="GO" id="GO:0000155">
    <property type="term" value="F:phosphorelay sensor kinase activity"/>
    <property type="evidence" value="ECO:0007669"/>
    <property type="project" value="InterPro"/>
</dbReference>
<evidence type="ECO:0000256" key="1">
    <source>
        <dbReference type="ARBA" id="ARBA00000085"/>
    </source>
</evidence>
<dbReference type="HOGENOM" id="CLU_029850_0_0_10"/>
<dbReference type="RefSeq" id="WP_015814973.1">
    <property type="nucleotide sequence ID" value="NC_013037.1"/>
</dbReference>
<evidence type="ECO:0000259" key="11">
    <source>
        <dbReference type="SMART" id="SM00387"/>
    </source>
</evidence>
<dbReference type="GO" id="GO:0005524">
    <property type="term" value="F:ATP binding"/>
    <property type="evidence" value="ECO:0007669"/>
    <property type="project" value="UniProtKB-KW"/>
</dbReference>
<evidence type="ECO:0000256" key="8">
    <source>
        <dbReference type="ARBA" id="ARBA00023012"/>
    </source>
</evidence>
<dbReference type="Pfam" id="PF02518">
    <property type="entry name" value="HATPase_c"/>
    <property type="match status" value="1"/>
</dbReference>
<dbReference type="GO" id="GO:0046983">
    <property type="term" value="F:protein dimerization activity"/>
    <property type="evidence" value="ECO:0007669"/>
    <property type="project" value="InterPro"/>
</dbReference>
<protein>
    <recommendedName>
        <fullName evidence="2">histidine kinase</fullName>
        <ecNumber evidence="2">2.7.13.3</ecNumber>
    </recommendedName>
</protein>
<feature type="transmembrane region" description="Helical" evidence="9">
    <location>
        <begin position="378"/>
        <end position="397"/>
    </location>
</feature>
<evidence type="ECO:0000256" key="4">
    <source>
        <dbReference type="ARBA" id="ARBA00022679"/>
    </source>
</evidence>
<dbReference type="InterPro" id="IPR011712">
    <property type="entry name" value="Sig_transdc_His_kin_sub3_dim/P"/>
</dbReference>
<keyword evidence="13" id="KW-1185">Reference proteome</keyword>
<dbReference type="Pfam" id="PF07730">
    <property type="entry name" value="HisKA_3"/>
    <property type="match status" value="1"/>
</dbReference>
<dbReference type="InterPro" id="IPR011623">
    <property type="entry name" value="7TMR_DISM_rcpt_extracell_dom1"/>
</dbReference>
<dbReference type="Gene3D" id="1.20.5.1930">
    <property type="match status" value="1"/>
</dbReference>
<keyword evidence="3" id="KW-0597">Phosphoprotein</keyword>
<keyword evidence="4" id="KW-0808">Transferase</keyword>
<comment type="catalytic activity">
    <reaction evidence="1">
        <text>ATP + protein L-histidine = ADP + protein N-phospho-L-histidine.</text>
        <dbReference type="EC" id="2.7.13.3"/>
    </reaction>
</comment>
<name>C6VVK3_DYAFD</name>
<evidence type="ECO:0000256" key="7">
    <source>
        <dbReference type="ARBA" id="ARBA00022840"/>
    </source>
</evidence>
<dbReference type="InterPro" id="IPR003594">
    <property type="entry name" value="HATPase_dom"/>
</dbReference>
<dbReference type="PANTHER" id="PTHR24421:SF10">
    <property type="entry name" value="NITRATE_NITRITE SENSOR PROTEIN NARQ"/>
    <property type="match status" value="1"/>
</dbReference>
<dbReference type="SMART" id="SM00387">
    <property type="entry name" value="HATPase_c"/>
    <property type="match status" value="1"/>
</dbReference>
<reference evidence="12 13" key="1">
    <citation type="journal article" date="2009" name="Stand. Genomic Sci.">
        <title>Complete genome sequence of Dyadobacter fermentans type strain (NS114).</title>
        <authorList>
            <person name="Lang E."/>
            <person name="Lapidus A."/>
            <person name="Chertkov O."/>
            <person name="Brettin T."/>
            <person name="Detter J.C."/>
            <person name="Han C."/>
            <person name="Copeland A."/>
            <person name="Glavina Del Rio T."/>
            <person name="Nolan M."/>
            <person name="Chen F."/>
            <person name="Lucas S."/>
            <person name="Tice H."/>
            <person name="Cheng J.F."/>
            <person name="Land M."/>
            <person name="Hauser L."/>
            <person name="Chang Y.J."/>
            <person name="Jeffries C.D."/>
            <person name="Kopitz M."/>
            <person name="Bruce D."/>
            <person name="Goodwin L."/>
            <person name="Pitluck S."/>
            <person name="Ovchinnikova G."/>
            <person name="Pati A."/>
            <person name="Ivanova N."/>
            <person name="Mavrommatis K."/>
            <person name="Chen A."/>
            <person name="Palaniappan K."/>
            <person name="Chain P."/>
            <person name="Bristow J."/>
            <person name="Eisen J.A."/>
            <person name="Markowitz V."/>
            <person name="Hugenholtz P."/>
            <person name="Goker M."/>
            <person name="Rohde M."/>
            <person name="Kyrpides N.C."/>
            <person name="Klenk H.P."/>
        </authorList>
    </citation>
    <scope>NUCLEOTIDE SEQUENCE [LARGE SCALE GENOMIC DNA]</scope>
    <source>
        <strain evidence="13">ATCC 700827 / DSM 18053 / CIP 107007 / KCTC 52180 / NS114</strain>
    </source>
</reference>
<keyword evidence="10" id="KW-0732">Signal</keyword>
<dbReference type="EMBL" id="CP001619">
    <property type="protein sequence ID" value="ACT96733.1"/>
    <property type="molecule type" value="Genomic_DNA"/>
</dbReference>
<keyword evidence="7" id="KW-0067">ATP-binding</keyword>
<dbReference type="InterPro" id="IPR050482">
    <property type="entry name" value="Sensor_HK_TwoCompSys"/>
</dbReference>
<dbReference type="Proteomes" id="UP000002011">
    <property type="component" value="Chromosome"/>
</dbReference>
<evidence type="ECO:0000256" key="3">
    <source>
        <dbReference type="ARBA" id="ARBA00022553"/>
    </source>
</evidence>
<dbReference type="Gene3D" id="2.60.40.2380">
    <property type="match status" value="1"/>
</dbReference>
<keyword evidence="9" id="KW-0472">Membrane</keyword>
<dbReference type="InterPro" id="IPR011622">
    <property type="entry name" value="7TMR_DISM_rcpt_extracell_dom2"/>
</dbReference>
<evidence type="ECO:0000256" key="2">
    <source>
        <dbReference type="ARBA" id="ARBA00012438"/>
    </source>
</evidence>
<dbReference type="InterPro" id="IPR036890">
    <property type="entry name" value="HATPase_C_sf"/>
</dbReference>
<dbReference type="GO" id="GO:0016020">
    <property type="term" value="C:membrane"/>
    <property type="evidence" value="ECO:0007669"/>
    <property type="project" value="InterPro"/>
</dbReference>
<feature type="transmembrane region" description="Helical" evidence="9">
    <location>
        <begin position="198"/>
        <end position="219"/>
    </location>
</feature>
<keyword evidence="9" id="KW-0812">Transmembrane</keyword>
<accession>C6VVK3</accession>
<evidence type="ECO:0000256" key="6">
    <source>
        <dbReference type="ARBA" id="ARBA00022777"/>
    </source>
</evidence>
<dbReference type="STRING" id="471854.Dfer_5543"/>
<dbReference type="SUPFAM" id="SSF55874">
    <property type="entry name" value="ATPase domain of HSP90 chaperone/DNA topoisomerase II/histidine kinase"/>
    <property type="match status" value="1"/>
</dbReference>
<feature type="transmembrane region" description="Helical" evidence="9">
    <location>
        <begin position="264"/>
        <end position="282"/>
    </location>
</feature>
<dbReference type="CDD" id="cd16917">
    <property type="entry name" value="HATPase_UhpB-NarQ-NarX-like"/>
    <property type="match status" value="1"/>
</dbReference>
<dbReference type="PANTHER" id="PTHR24421">
    <property type="entry name" value="NITRATE/NITRITE SENSOR PROTEIN NARX-RELATED"/>
    <property type="match status" value="1"/>
</dbReference>
<keyword evidence="8" id="KW-0902">Two-component regulatory system</keyword>
<dbReference type="AlphaFoldDB" id="C6VVK3"/>
<dbReference type="KEGG" id="dfe:Dfer_5543"/>
<dbReference type="Gene3D" id="3.30.565.10">
    <property type="entry name" value="Histidine kinase-like ATPase, C-terminal domain"/>
    <property type="match status" value="1"/>
</dbReference>
<keyword evidence="5" id="KW-0547">Nucleotide-binding</keyword>
<feature type="signal peptide" evidence="10">
    <location>
        <begin position="1"/>
        <end position="20"/>
    </location>
</feature>
<dbReference type="eggNOG" id="COG4585">
    <property type="taxonomic scope" value="Bacteria"/>
</dbReference>
<evidence type="ECO:0000256" key="10">
    <source>
        <dbReference type="SAM" id="SignalP"/>
    </source>
</evidence>
<sequence length="637" mass="72852">MRGHFLLFLLLVCALATSFAQPPRANATGPNPLHSLEIGQDFAVSNLKGYTYVFSTADSTFGIDQIVSEKVAYQLIEKEVPDLGMDNRYHWVSFQIKNTTGRPKKLVSYLHLNELDDVSFFVVNKQNQVVDRHEHLNSYTHIAKKPLPSAHFAFPFTLPPHQEMAVYWRIQRDHGSVVFPFRLYEVETYYERTATYDFFAYLTYGLLACTFILSFVLYLTTGRKLLLHYAGYCFFYLILCLSNEGVFKQVFHLDARYVGDNARMIGSSIMLYFIVTFSVSFLEINTYTTKWARSLATILSYWCMVMAVLVTLLPTSSALMSVTNLTILIVLVYVTGLIVYGMVRRKRAAFVYFVALFPFFSNSIWLVLIALFNVEATWFYYQMILVQTIFEFVVLGLELAHRLISEREESLERLHVLKQKFTSDILQAQDDERRRIAADLHDDLGGTLATIRIKVGRARRLPRDTGDISRELDEIEPLIMKTSEDLRRISHNLMPPEFDRIGLEDSLQQLVLGVSHERTKFEFLTSGASRELPVDVSLNVYRIVSELIQNILKHAKAEHASVQLLYFEAYLRIVVEDDGVGSEADILPKTTPGLGLKTNTLRAEYIGARLRRETSPAGTLVIIEVPYISTDNDFAAR</sequence>
<dbReference type="EC" id="2.7.13.3" evidence="2"/>
<proteinExistence type="predicted"/>
<keyword evidence="6 12" id="KW-0418">Kinase</keyword>
<dbReference type="Pfam" id="PF07695">
    <property type="entry name" value="7TMR-DISM_7TM"/>
    <property type="match status" value="1"/>
</dbReference>
<feature type="transmembrane region" description="Helical" evidence="9">
    <location>
        <begin position="226"/>
        <end position="244"/>
    </location>
</feature>
<evidence type="ECO:0000256" key="5">
    <source>
        <dbReference type="ARBA" id="ARBA00022741"/>
    </source>
</evidence>
<feature type="domain" description="Histidine kinase/HSP90-like ATPase" evidence="11">
    <location>
        <begin position="535"/>
        <end position="629"/>
    </location>
</feature>
<evidence type="ECO:0000313" key="13">
    <source>
        <dbReference type="Proteomes" id="UP000002011"/>
    </source>
</evidence>
<keyword evidence="9" id="KW-1133">Transmembrane helix</keyword>
<dbReference type="Pfam" id="PF07696">
    <property type="entry name" value="7TMR-DISMED2"/>
    <property type="match status" value="1"/>
</dbReference>
<feature type="transmembrane region" description="Helical" evidence="9">
    <location>
        <begin position="294"/>
        <end position="313"/>
    </location>
</feature>
<feature type="transmembrane region" description="Helical" evidence="9">
    <location>
        <begin position="325"/>
        <end position="343"/>
    </location>
</feature>
<feature type="chain" id="PRO_5002969218" description="histidine kinase" evidence="10">
    <location>
        <begin position="21"/>
        <end position="637"/>
    </location>
</feature>
<evidence type="ECO:0000313" key="12">
    <source>
        <dbReference type="EMBL" id="ACT96733.1"/>
    </source>
</evidence>
<organism evidence="12 13">
    <name type="scientific">Dyadobacter fermentans (strain ATCC 700827 / DSM 18053 / CIP 107007 / KCTC 52180 / NS114)</name>
    <dbReference type="NCBI Taxonomy" id="471854"/>
    <lineage>
        <taxon>Bacteria</taxon>
        <taxon>Pseudomonadati</taxon>
        <taxon>Bacteroidota</taxon>
        <taxon>Cytophagia</taxon>
        <taxon>Cytophagales</taxon>
        <taxon>Spirosomataceae</taxon>
        <taxon>Dyadobacter</taxon>
    </lineage>
</organism>
<evidence type="ECO:0000256" key="9">
    <source>
        <dbReference type="SAM" id="Phobius"/>
    </source>
</evidence>
<gene>
    <name evidence="12" type="ordered locus">Dfer_5543</name>
</gene>
<feature type="transmembrane region" description="Helical" evidence="9">
    <location>
        <begin position="350"/>
        <end position="372"/>
    </location>
</feature>